<dbReference type="Proteomes" id="UP000015100">
    <property type="component" value="Unassembled WGS sequence"/>
</dbReference>
<gene>
    <name evidence="2" type="ORF">H072_11433</name>
</gene>
<comment type="caution">
    <text evidence="2">The sequence shown here is derived from an EMBL/GenBank/DDBJ whole genome shotgun (WGS) entry which is preliminary data.</text>
</comment>
<evidence type="ECO:0000256" key="1">
    <source>
        <dbReference type="SAM" id="MobiDB-lite"/>
    </source>
</evidence>
<sequence length="69" mass="7661">MSMSRLSRRRVVDSGSSDEAPAAEEPKSLGDGERGTEFQSALENICREIGKRPRSAKYTVEQQTALFKN</sequence>
<reference evidence="2 3" key="1">
    <citation type="journal article" date="2013" name="PLoS Genet.">
        <title>Genomic mechanisms accounting for the adaptation to parasitism in nematode-trapping fungi.</title>
        <authorList>
            <person name="Meerupati T."/>
            <person name="Andersson K.M."/>
            <person name="Friman E."/>
            <person name="Kumar D."/>
            <person name="Tunlid A."/>
            <person name="Ahren D."/>
        </authorList>
    </citation>
    <scope>NUCLEOTIDE SEQUENCE [LARGE SCALE GENOMIC DNA]</scope>
    <source>
        <strain evidence="2 3">CBS 200.50</strain>
    </source>
</reference>
<reference evidence="3" key="2">
    <citation type="submission" date="2013-04" db="EMBL/GenBank/DDBJ databases">
        <title>Genomic mechanisms accounting for the adaptation to parasitism in nematode-trapping fungi.</title>
        <authorList>
            <person name="Ahren D.G."/>
        </authorList>
    </citation>
    <scope>NUCLEOTIDE SEQUENCE [LARGE SCALE GENOMIC DNA]</scope>
    <source>
        <strain evidence="3">CBS 200.50</strain>
    </source>
</reference>
<organism evidence="2 3">
    <name type="scientific">Dactylellina haptotyla (strain CBS 200.50)</name>
    <name type="common">Nematode-trapping fungus</name>
    <name type="synonym">Monacrosporium haptotylum</name>
    <dbReference type="NCBI Taxonomy" id="1284197"/>
    <lineage>
        <taxon>Eukaryota</taxon>
        <taxon>Fungi</taxon>
        <taxon>Dikarya</taxon>
        <taxon>Ascomycota</taxon>
        <taxon>Pezizomycotina</taxon>
        <taxon>Orbiliomycetes</taxon>
        <taxon>Orbiliales</taxon>
        <taxon>Orbiliaceae</taxon>
        <taxon>Dactylellina</taxon>
    </lineage>
</organism>
<accession>S8A280</accession>
<keyword evidence="3" id="KW-1185">Reference proteome</keyword>
<dbReference type="EMBL" id="AQGS01001233">
    <property type="protein sequence ID" value="EPS35276.1"/>
    <property type="molecule type" value="Genomic_DNA"/>
</dbReference>
<evidence type="ECO:0000313" key="2">
    <source>
        <dbReference type="EMBL" id="EPS35276.1"/>
    </source>
</evidence>
<protein>
    <submittedName>
        <fullName evidence="2">Uncharacterized protein</fullName>
    </submittedName>
</protein>
<feature type="compositionally biased region" description="Basic and acidic residues" evidence="1">
    <location>
        <begin position="24"/>
        <end position="36"/>
    </location>
</feature>
<dbReference type="AlphaFoldDB" id="S8A280"/>
<evidence type="ECO:0000313" key="3">
    <source>
        <dbReference type="Proteomes" id="UP000015100"/>
    </source>
</evidence>
<name>S8A280_DACHA</name>
<dbReference type="HOGENOM" id="CLU_2775880_0_0_1"/>
<feature type="region of interest" description="Disordered" evidence="1">
    <location>
        <begin position="1"/>
        <end position="36"/>
    </location>
</feature>
<proteinExistence type="predicted"/>